<name>A0A2L2Z717_PARTP</name>
<accession>A0A2L2Z717</accession>
<evidence type="ECO:0000256" key="1">
    <source>
        <dbReference type="SAM" id="Coils"/>
    </source>
</evidence>
<dbReference type="EMBL" id="IAAA01123360">
    <property type="protein sequence ID" value="LAA16208.1"/>
    <property type="molecule type" value="mRNA"/>
</dbReference>
<dbReference type="AlphaFoldDB" id="A0A2L2Z717"/>
<feature type="coiled-coil region" evidence="1">
    <location>
        <begin position="1"/>
        <end position="35"/>
    </location>
</feature>
<evidence type="ECO:0000313" key="2">
    <source>
        <dbReference type="EMBL" id="LAA16208.1"/>
    </source>
</evidence>
<protein>
    <submittedName>
        <fullName evidence="2">Paramyosin</fullName>
    </submittedName>
</protein>
<reference evidence="2" key="1">
    <citation type="journal article" date="2016" name="Mol. Ecol. Resour.">
        <title>Evaluation of the impact of RNA preservation methods of spiders for de novo transcriptome assembly.</title>
        <authorList>
            <person name="Kono N."/>
            <person name="Nakamura H."/>
            <person name="Ito Y."/>
            <person name="Tomita M."/>
            <person name="Arakawa K."/>
        </authorList>
    </citation>
    <scope>NUCLEOTIDE SEQUENCE</scope>
    <source>
        <tissue evidence="2">Whole body</tissue>
    </source>
</reference>
<organism evidence="2">
    <name type="scientific">Parasteatoda tepidariorum</name>
    <name type="common">Common house spider</name>
    <name type="synonym">Achaearanea tepidariorum</name>
    <dbReference type="NCBI Taxonomy" id="114398"/>
    <lineage>
        <taxon>Eukaryota</taxon>
        <taxon>Metazoa</taxon>
        <taxon>Ecdysozoa</taxon>
        <taxon>Arthropoda</taxon>
        <taxon>Chelicerata</taxon>
        <taxon>Arachnida</taxon>
        <taxon>Araneae</taxon>
        <taxon>Araneomorphae</taxon>
        <taxon>Entelegynae</taxon>
        <taxon>Araneoidea</taxon>
        <taxon>Theridiidae</taxon>
        <taxon>Parasteatoda</taxon>
    </lineage>
</organism>
<proteinExistence type="evidence at transcript level"/>
<keyword evidence="1" id="KW-0175">Coiled coil</keyword>
<sequence length="53" mass="6228">MQELQSHYAEVTRQLQQSNDQLGVATRRCQTLQDRKLTRLNTSHDSISNCNFY</sequence>